<feature type="region of interest" description="Disordered" evidence="7">
    <location>
        <begin position="1"/>
        <end position="36"/>
    </location>
</feature>
<evidence type="ECO:0000256" key="6">
    <source>
        <dbReference type="SAM" id="Coils"/>
    </source>
</evidence>
<dbReference type="OrthoDB" id="123929at2759"/>
<feature type="compositionally biased region" description="Pro residues" evidence="7">
    <location>
        <begin position="1"/>
        <end position="10"/>
    </location>
</feature>
<feature type="region of interest" description="Disordered" evidence="7">
    <location>
        <begin position="839"/>
        <end position="865"/>
    </location>
</feature>
<dbReference type="GO" id="GO:0003777">
    <property type="term" value="F:microtubule motor activity"/>
    <property type="evidence" value="ECO:0007669"/>
    <property type="project" value="InterPro"/>
</dbReference>
<dbReference type="Pfam" id="PF00225">
    <property type="entry name" value="Kinesin"/>
    <property type="match status" value="1"/>
</dbReference>
<name>A0A5J5B5H1_9ASTE</name>
<feature type="region of interest" description="Disordered" evidence="7">
    <location>
        <begin position="796"/>
        <end position="824"/>
    </location>
</feature>
<dbReference type="Gene3D" id="3.40.850.10">
    <property type="entry name" value="Kinesin motor domain"/>
    <property type="match status" value="1"/>
</dbReference>
<dbReference type="EMBL" id="CM018038">
    <property type="protein sequence ID" value="KAA8537506.1"/>
    <property type="molecule type" value="Genomic_DNA"/>
</dbReference>
<keyword evidence="3 5" id="KW-0067">ATP-binding</keyword>
<accession>A0A5J5B5H1</accession>
<dbReference type="GO" id="GO:0007018">
    <property type="term" value="P:microtubule-based movement"/>
    <property type="evidence" value="ECO:0007669"/>
    <property type="project" value="InterPro"/>
</dbReference>
<dbReference type="PRINTS" id="PR00380">
    <property type="entry name" value="KINESINHEAVY"/>
</dbReference>
<protein>
    <recommendedName>
        <fullName evidence="8">Kinesin motor domain-containing protein</fullName>
    </recommendedName>
</protein>
<feature type="binding site" evidence="5">
    <location>
        <begin position="205"/>
        <end position="212"/>
    </location>
    <ligand>
        <name>ATP</name>
        <dbReference type="ChEBI" id="CHEBI:30616"/>
    </ligand>
</feature>
<proteinExistence type="inferred from homology"/>
<dbReference type="InterPro" id="IPR027417">
    <property type="entry name" value="P-loop_NTPase"/>
</dbReference>
<dbReference type="SUPFAM" id="SSF52540">
    <property type="entry name" value="P-loop containing nucleoside triphosphate hydrolases"/>
    <property type="match status" value="1"/>
</dbReference>
<feature type="domain" description="Kinesin motor" evidence="8">
    <location>
        <begin position="81"/>
        <end position="450"/>
    </location>
</feature>
<evidence type="ECO:0000313" key="10">
    <source>
        <dbReference type="Proteomes" id="UP000325577"/>
    </source>
</evidence>
<feature type="compositionally biased region" description="Basic and acidic residues" evidence="7">
    <location>
        <begin position="846"/>
        <end position="864"/>
    </location>
</feature>
<organism evidence="9 10">
    <name type="scientific">Nyssa sinensis</name>
    <dbReference type="NCBI Taxonomy" id="561372"/>
    <lineage>
        <taxon>Eukaryota</taxon>
        <taxon>Viridiplantae</taxon>
        <taxon>Streptophyta</taxon>
        <taxon>Embryophyta</taxon>
        <taxon>Tracheophyta</taxon>
        <taxon>Spermatophyta</taxon>
        <taxon>Magnoliopsida</taxon>
        <taxon>eudicotyledons</taxon>
        <taxon>Gunneridae</taxon>
        <taxon>Pentapetalae</taxon>
        <taxon>asterids</taxon>
        <taxon>Cornales</taxon>
        <taxon>Nyssaceae</taxon>
        <taxon>Nyssa</taxon>
    </lineage>
</organism>
<keyword evidence="2 5" id="KW-0547">Nucleotide-binding</keyword>
<dbReference type="InterPro" id="IPR001752">
    <property type="entry name" value="Kinesin_motor_dom"/>
</dbReference>
<evidence type="ECO:0000256" key="5">
    <source>
        <dbReference type="PROSITE-ProRule" id="PRU00283"/>
    </source>
</evidence>
<dbReference type="GO" id="GO:0005871">
    <property type="term" value="C:kinesin complex"/>
    <property type="evidence" value="ECO:0007669"/>
    <property type="project" value="TreeGrafter"/>
</dbReference>
<gene>
    <name evidence="9" type="ORF">F0562_027114</name>
</gene>
<reference evidence="9 10" key="1">
    <citation type="submission" date="2019-09" db="EMBL/GenBank/DDBJ databases">
        <title>A chromosome-level genome assembly of the Chinese tupelo Nyssa sinensis.</title>
        <authorList>
            <person name="Yang X."/>
            <person name="Kang M."/>
            <person name="Yang Y."/>
            <person name="Xiong H."/>
            <person name="Wang M."/>
            <person name="Zhang Z."/>
            <person name="Wang Z."/>
            <person name="Wu H."/>
            <person name="Ma T."/>
            <person name="Liu J."/>
            <person name="Xi Z."/>
        </authorList>
    </citation>
    <scope>NUCLEOTIDE SEQUENCE [LARGE SCALE GENOMIC DNA]</scope>
    <source>
        <strain evidence="9">J267</strain>
        <tissue evidence="9">Leaf</tissue>
    </source>
</reference>
<evidence type="ECO:0000256" key="3">
    <source>
        <dbReference type="ARBA" id="ARBA00022840"/>
    </source>
</evidence>
<evidence type="ECO:0000256" key="1">
    <source>
        <dbReference type="ARBA" id="ARBA00022701"/>
    </source>
</evidence>
<dbReference type="PANTHER" id="PTHR24115">
    <property type="entry name" value="KINESIN-RELATED"/>
    <property type="match status" value="1"/>
</dbReference>
<evidence type="ECO:0000256" key="7">
    <source>
        <dbReference type="SAM" id="MobiDB-lite"/>
    </source>
</evidence>
<dbReference type="GO" id="GO:0005524">
    <property type="term" value="F:ATP binding"/>
    <property type="evidence" value="ECO:0007669"/>
    <property type="project" value="UniProtKB-UniRule"/>
</dbReference>
<evidence type="ECO:0000313" key="9">
    <source>
        <dbReference type="EMBL" id="KAA8537506.1"/>
    </source>
</evidence>
<dbReference type="GO" id="GO:0005874">
    <property type="term" value="C:microtubule"/>
    <property type="evidence" value="ECO:0007669"/>
    <property type="project" value="UniProtKB-KW"/>
</dbReference>
<dbReference type="InterPro" id="IPR027640">
    <property type="entry name" value="Kinesin-like_fam"/>
</dbReference>
<dbReference type="InterPro" id="IPR036961">
    <property type="entry name" value="Kinesin_motor_dom_sf"/>
</dbReference>
<dbReference type="GO" id="GO:0005634">
    <property type="term" value="C:nucleus"/>
    <property type="evidence" value="ECO:0007669"/>
    <property type="project" value="TreeGrafter"/>
</dbReference>
<keyword evidence="6" id="KW-0175">Coiled coil</keyword>
<evidence type="ECO:0000256" key="4">
    <source>
        <dbReference type="ARBA" id="ARBA00023175"/>
    </source>
</evidence>
<feature type="compositionally biased region" description="Basic and acidic residues" evidence="7">
    <location>
        <begin position="703"/>
        <end position="717"/>
    </location>
</feature>
<dbReference type="SMART" id="SM00129">
    <property type="entry name" value="KISc"/>
    <property type="match status" value="1"/>
</dbReference>
<dbReference type="PANTHER" id="PTHR24115:SF1008">
    <property type="entry name" value="KINESIN-LIKE PROTEIN SUBITO"/>
    <property type="match status" value="1"/>
</dbReference>
<keyword evidence="10" id="KW-1185">Reference proteome</keyword>
<dbReference type="GO" id="GO:0016887">
    <property type="term" value="F:ATP hydrolysis activity"/>
    <property type="evidence" value="ECO:0007669"/>
    <property type="project" value="TreeGrafter"/>
</dbReference>
<feature type="coiled-coil region" evidence="6">
    <location>
        <begin position="558"/>
        <end position="592"/>
    </location>
</feature>
<dbReference type="PROSITE" id="PS50067">
    <property type="entry name" value="KINESIN_MOTOR_2"/>
    <property type="match status" value="1"/>
</dbReference>
<sequence length="881" mass="97575">MEMKSPPPCPTTVTVRRNPPRKARATPSTIVPLPMPLSSSIPQDIPSFPIQDILSIEVPQNPNSSLSTSLSAPSEDPIAENLKVFLRIRPLNPLQSLGKQGKIAVQTLKSRTKNAWPQNPTTKNTSKTKIKKKSENCITVNDSHSVTLCPPPALQDSKRVKSEVYEGFSHVFNADSSQDEVYEKMVDPLVEDFIKGKSGMLAALGPSGSGKTHTVFGCPREPGMLPLALRRIFSRSKESGSQLSRSFSVSMFEIYSERGKAERMFDLFQDGGDLFLQQSTIKGLQEVIISDVQEAESLIACGMLKRATAMTNSNNQSSRSQCIINIRSAPKKIDGEVDLQSKSAVLTIVDLAGAEREKRTGNQGTRLLESNFINNTSMVFDLCLRSLLEYQKNPKKTLQKHFQSSLLTRYLRDYLEGKKRMTLILTVKPGEEDYLDASVLLRQASPYMKIKFNNVEDSFNSLCNKRNFQTTRTEQLKRMKYSGLEACVINEGKGVGGESQLQREDIVPGRVKEVEPQKVLGHSPRIINLEANDSTSVGEDYIELAKRERKNQVMQNMAKALWNVLKQYKNKLEVAENEIHSLRECLANEKALCSDLENKLKILKSCCSCREAAVVSPVKVDEPRTNIFPKLEGCQSTDLHEVKAGVLNLKDSESINSEQRSEATGTSGVAIASCLDVENFDDLSNLFIDQKCERFPGIDNAKDLNDSEDVGRNDAHSDGVATDSGLSESVISSSQSLVIVRNDSCSSTGEQQSLNEKDKKCLDQLAMPEEDVLFAQECNVSDATESKLKLVQGCNVSGATESEPKGPKLISHSKPLSSEKPKRRLLPASSILLKDIGTMDLEDENEKPKGTRGERKWAVDESKRTQGSITLLRLLRSNLHQ</sequence>
<dbReference type="GO" id="GO:0008017">
    <property type="term" value="F:microtubule binding"/>
    <property type="evidence" value="ECO:0007669"/>
    <property type="project" value="InterPro"/>
</dbReference>
<dbReference type="Proteomes" id="UP000325577">
    <property type="component" value="Linkage Group LG15"/>
</dbReference>
<keyword evidence="4 5" id="KW-0505">Motor protein</keyword>
<dbReference type="AlphaFoldDB" id="A0A5J5B5H1"/>
<comment type="similarity">
    <text evidence="5">Belongs to the TRAFAC class myosin-kinesin ATPase superfamily. Kinesin family.</text>
</comment>
<evidence type="ECO:0000259" key="8">
    <source>
        <dbReference type="PROSITE" id="PS50067"/>
    </source>
</evidence>
<keyword evidence="1" id="KW-0493">Microtubule</keyword>
<evidence type="ECO:0000256" key="2">
    <source>
        <dbReference type="ARBA" id="ARBA00022741"/>
    </source>
</evidence>
<feature type="region of interest" description="Disordered" evidence="7">
    <location>
        <begin position="703"/>
        <end position="728"/>
    </location>
</feature>